<comment type="caution">
    <text evidence="1">The sequence shown here is derived from an EMBL/GenBank/DDBJ whole genome shotgun (WGS) entry which is preliminary data.</text>
</comment>
<gene>
    <name evidence="1" type="ORF">BpHYR1_041967</name>
</gene>
<organism evidence="1 2">
    <name type="scientific">Brachionus plicatilis</name>
    <name type="common">Marine rotifer</name>
    <name type="synonym">Brachionus muelleri</name>
    <dbReference type="NCBI Taxonomy" id="10195"/>
    <lineage>
        <taxon>Eukaryota</taxon>
        <taxon>Metazoa</taxon>
        <taxon>Spiralia</taxon>
        <taxon>Gnathifera</taxon>
        <taxon>Rotifera</taxon>
        <taxon>Eurotatoria</taxon>
        <taxon>Monogononta</taxon>
        <taxon>Pseudotrocha</taxon>
        <taxon>Ploima</taxon>
        <taxon>Brachionidae</taxon>
        <taxon>Brachionus</taxon>
    </lineage>
</organism>
<sequence length="111" mass="13334">MFQFPVSNKKTILILRIRHSIQYTFDIYNFDIKVLPLDFSRSFLTKKYPDQLKTLFKQICSIRLKSIYLNIIKKEIFKFNLVRVLILDKGILEGLSNFEYLVQLIRFAHQT</sequence>
<protein>
    <submittedName>
        <fullName evidence="1">Uncharacterized protein</fullName>
    </submittedName>
</protein>
<dbReference type="Proteomes" id="UP000276133">
    <property type="component" value="Unassembled WGS sequence"/>
</dbReference>
<name>A0A3M7QCH3_BRAPC</name>
<evidence type="ECO:0000313" key="2">
    <source>
        <dbReference type="Proteomes" id="UP000276133"/>
    </source>
</evidence>
<dbReference type="EMBL" id="REGN01006574">
    <property type="protein sequence ID" value="RNA08993.1"/>
    <property type="molecule type" value="Genomic_DNA"/>
</dbReference>
<accession>A0A3M7QCH3</accession>
<reference evidence="1 2" key="1">
    <citation type="journal article" date="2018" name="Sci. Rep.">
        <title>Genomic signatures of local adaptation to the degree of environmental predictability in rotifers.</title>
        <authorList>
            <person name="Franch-Gras L."/>
            <person name="Hahn C."/>
            <person name="Garcia-Roger E.M."/>
            <person name="Carmona M.J."/>
            <person name="Serra M."/>
            <person name="Gomez A."/>
        </authorList>
    </citation>
    <scope>NUCLEOTIDE SEQUENCE [LARGE SCALE GENOMIC DNA]</scope>
    <source>
        <strain evidence="1">HYR1</strain>
    </source>
</reference>
<proteinExistence type="predicted"/>
<keyword evidence="2" id="KW-1185">Reference proteome</keyword>
<evidence type="ECO:0000313" key="1">
    <source>
        <dbReference type="EMBL" id="RNA08993.1"/>
    </source>
</evidence>
<dbReference type="AlphaFoldDB" id="A0A3M7QCH3"/>